<proteinExistence type="predicted"/>
<organism evidence="3 4">
    <name type="scientific">Dactylonectria macrodidyma</name>
    <dbReference type="NCBI Taxonomy" id="307937"/>
    <lineage>
        <taxon>Eukaryota</taxon>
        <taxon>Fungi</taxon>
        <taxon>Dikarya</taxon>
        <taxon>Ascomycota</taxon>
        <taxon>Pezizomycotina</taxon>
        <taxon>Sordariomycetes</taxon>
        <taxon>Hypocreomycetidae</taxon>
        <taxon>Hypocreales</taxon>
        <taxon>Nectriaceae</taxon>
        <taxon>Dactylonectria</taxon>
    </lineage>
</organism>
<keyword evidence="2" id="KW-0472">Membrane</keyword>
<evidence type="ECO:0000256" key="1">
    <source>
        <dbReference type="SAM" id="MobiDB-lite"/>
    </source>
</evidence>
<dbReference type="AlphaFoldDB" id="A0A9P9EQA9"/>
<accession>A0A9P9EQA9</accession>
<feature type="transmembrane region" description="Helical" evidence="2">
    <location>
        <begin position="14"/>
        <end position="31"/>
    </location>
</feature>
<keyword evidence="2" id="KW-1133">Transmembrane helix</keyword>
<keyword evidence="2" id="KW-0812">Transmembrane</keyword>
<dbReference type="Proteomes" id="UP000738349">
    <property type="component" value="Unassembled WGS sequence"/>
</dbReference>
<comment type="caution">
    <text evidence="3">The sequence shown here is derived from an EMBL/GenBank/DDBJ whole genome shotgun (WGS) entry which is preliminary data.</text>
</comment>
<dbReference type="EMBL" id="JAGMUV010000010">
    <property type="protein sequence ID" value="KAH7141976.1"/>
    <property type="molecule type" value="Genomic_DNA"/>
</dbReference>
<protein>
    <submittedName>
        <fullName evidence="3">Uncharacterized protein</fullName>
    </submittedName>
</protein>
<gene>
    <name evidence="3" type="ORF">EDB81DRAFT_54137</name>
</gene>
<keyword evidence="4" id="KW-1185">Reference proteome</keyword>
<evidence type="ECO:0000313" key="3">
    <source>
        <dbReference type="EMBL" id="KAH7141976.1"/>
    </source>
</evidence>
<feature type="compositionally biased region" description="Basic and acidic residues" evidence="1">
    <location>
        <begin position="56"/>
        <end position="67"/>
    </location>
</feature>
<evidence type="ECO:0000256" key="2">
    <source>
        <dbReference type="SAM" id="Phobius"/>
    </source>
</evidence>
<evidence type="ECO:0000313" key="4">
    <source>
        <dbReference type="Proteomes" id="UP000738349"/>
    </source>
</evidence>
<feature type="region of interest" description="Disordered" evidence="1">
    <location>
        <begin position="43"/>
        <end position="67"/>
    </location>
</feature>
<sequence length="78" mass="8326">MLPATNAISVGPKVLPVLLAVGGATAAGGYVRNQGRTLDRRYQYSTSQNEPLRAAPPEKKSSEPRSKSLDLILESIFA</sequence>
<name>A0A9P9EQA9_9HYPO</name>
<reference evidence="3" key="1">
    <citation type="journal article" date="2021" name="Nat. Commun.">
        <title>Genetic determinants of endophytism in the Arabidopsis root mycobiome.</title>
        <authorList>
            <person name="Mesny F."/>
            <person name="Miyauchi S."/>
            <person name="Thiergart T."/>
            <person name="Pickel B."/>
            <person name="Atanasova L."/>
            <person name="Karlsson M."/>
            <person name="Huettel B."/>
            <person name="Barry K.W."/>
            <person name="Haridas S."/>
            <person name="Chen C."/>
            <person name="Bauer D."/>
            <person name="Andreopoulos W."/>
            <person name="Pangilinan J."/>
            <person name="LaButti K."/>
            <person name="Riley R."/>
            <person name="Lipzen A."/>
            <person name="Clum A."/>
            <person name="Drula E."/>
            <person name="Henrissat B."/>
            <person name="Kohler A."/>
            <person name="Grigoriev I.V."/>
            <person name="Martin F.M."/>
            <person name="Hacquard S."/>
        </authorList>
    </citation>
    <scope>NUCLEOTIDE SEQUENCE</scope>
    <source>
        <strain evidence="3">MPI-CAGE-AT-0147</strain>
    </source>
</reference>